<evidence type="ECO:0000256" key="8">
    <source>
        <dbReference type="SAM" id="Coils"/>
    </source>
</evidence>
<gene>
    <name evidence="10" type="ORF">GCM10009682_12940</name>
</gene>
<dbReference type="InterPro" id="IPR004358">
    <property type="entry name" value="Sig_transdc_His_kin-like_C"/>
</dbReference>
<comment type="catalytic activity">
    <reaction evidence="1">
        <text>ATP + protein L-histidine = ADP + protein N-phospho-L-histidine.</text>
        <dbReference type="EC" id="2.7.13.3"/>
    </reaction>
</comment>
<dbReference type="InterPro" id="IPR005467">
    <property type="entry name" value="His_kinase_dom"/>
</dbReference>
<dbReference type="PROSITE" id="PS50109">
    <property type="entry name" value="HIS_KIN"/>
    <property type="match status" value="1"/>
</dbReference>
<dbReference type="InterPro" id="IPR036097">
    <property type="entry name" value="HisK_dim/P_sf"/>
</dbReference>
<dbReference type="PANTHER" id="PTHR43711">
    <property type="entry name" value="TWO-COMPONENT HISTIDINE KINASE"/>
    <property type="match status" value="1"/>
</dbReference>
<name>A0ABN2LL15_9ACTN</name>
<evidence type="ECO:0000256" key="3">
    <source>
        <dbReference type="ARBA" id="ARBA00012438"/>
    </source>
</evidence>
<dbReference type="RefSeq" id="WP_344127286.1">
    <property type="nucleotide sequence ID" value="NZ_BAAALT010000032.1"/>
</dbReference>
<dbReference type="GO" id="GO:0005524">
    <property type="term" value="F:ATP binding"/>
    <property type="evidence" value="ECO:0007669"/>
    <property type="project" value="UniProtKB-KW"/>
</dbReference>
<keyword evidence="8" id="KW-0175">Coiled coil</keyword>
<evidence type="ECO:0000313" key="10">
    <source>
        <dbReference type="EMBL" id="GAA1792429.1"/>
    </source>
</evidence>
<protein>
    <recommendedName>
        <fullName evidence="3">histidine kinase</fullName>
        <ecNumber evidence="3">2.7.13.3</ecNumber>
    </recommendedName>
</protein>
<organism evidence="10 11">
    <name type="scientific">Luedemannella flava</name>
    <dbReference type="NCBI Taxonomy" id="349316"/>
    <lineage>
        <taxon>Bacteria</taxon>
        <taxon>Bacillati</taxon>
        <taxon>Actinomycetota</taxon>
        <taxon>Actinomycetes</taxon>
        <taxon>Micromonosporales</taxon>
        <taxon>Micromonosporaceae</taxon>
        <taxon>Luedemannella</taxon>
    </lineage>
</organism>
<dbReference type="Pfam" id="PF00512">
    <property type="entry name" value="HisKA"/>
    <property type="match status" value="1"/>
</dbReference>
<dbReference type="Pfam" id="PF02518">
    <property type="entry name" value="HATPase_c"/>
    <property type="match status" value="1"/>
</dbReference>
<dbReference type="InterPro" id="IPR036890">
    <property type="entry name" value="HATPase_C_sf"/>
</dbReference>
<sequence length="454" mass="49155">MNGHPPLLRTVISVEHDVFAVRQHGREVAAAIGLEGQDQIRVATALSEVGRQLLARLGPVTVTFEAVTDPHDALTVSASAPAPADPDTLTRLLAEIDGARRLMETWRIEDTPDRVTVVMRRRLPAAALALTAARVAALRSDLKRLRPGRPVEEFVLQNQQLLAALQEAEAHRDQLLRLNEELEETNRGVLALYNELSAELEETNRGVVALYAELDDRSAKLRDASEAKTRFLANVSHEMRAPVTAILGLVRLITDPGSDPLTDEQRTQLTLIGGSAQDMLNRVNELLDLAKAESGRLVPVPAEVDLAAVFGALRGTMRSLVARPEVELVVEEPVGLPTLVTDEVMLTQVLRNLLTNGIKFTLSGEVRLAARYAGGDTLDLVVTDTGIGIAADEQQRVFEEFYQVRGDAQQGVIGTGLGLPYARSLVTLLGGELTLESTEGEGSTFTVTLPLVIP</sequence>
<dbReference type="SUPFAM" id="SSF47384">
    <property type="entry name" value="Homodimeric domain of signal transducing histidine kinase"/>
    <property type="match status" value="1"/>
</dbReference>
<keyword evidence="6" id="KW-0418">Kinase</keyword>
<dbReference type="EMBL" id="BAAALT010000032">
    <property type="protein sequence ID" value="GAA1792429.1"/>
    <property type="molecule type" value="Genomic_DNA"/>
</dbReference>
<comment type="subcellular location">
    <subcellularLocation>
        <location evidence="2">Cell membrane</location>
    </subcellularLocation>
</comment>
<accession>A0ABN2LL15</accession>
<proteinExistence type="predicted"/>
<dbReference type="InterPro" id="IPR003594">
    <property type="entry name" value="HATPase_dom"/>
</dbReference>
<keyword evidence="10" id="KW-0067">ATP-binding</keyword>
<comment type="caution">
    <text evidence="10">The sequence shown here is derived from an EMBL/GenBank/DDBJ whole genome shotgun (WGS) entry which is preliminary data.</text>
</comment>
<keyword evidence="7" id="KW-0902">Two-component regulatory system</keyword>
<evidence type="ECO:0000256" key="4">
    <source>
        <dbReference type="ARBA" id="ARBA00022553"/>
    </source>
</evidence>
<dbReference type="SMART" id="SM00388">
    <property type="entry name" value="HisKA"/>
    <property type="match status" value="1"/>
</dbReference>
<evidence type="ECO:0000256" key="6">
    <source>
        <dbReference type="ARBA" id="ARBA00022777"/>
    </source>
</evidence>
<dbReference type="InterPro" id="IPR050736">
    <property type="entry name" value="Sensor_HK_Regulatory"/>
</dbReference>
<reference evidence="10 11" key="1">
    <citation type="journal article" date="2019" name="Int. J. Syst. Evol. Microbiol.">
        <title>The Global Catalogue of Microorganisms (GCM) 10K type strain sequencing project: providing services to taxonomists for standard genome sequencing and annotation.</title>
        <authorList>
            <consortium name="The Broad Institute Genomics Platform"/>
            <consortium name="The Broad Institute Genome Sequencing Center for Infectious Disease"/>
            <person name="Wu L."/>
            <person name="Ma J."/>
        </authorList>
    </citation>
    <scope>NUCLEOTIDE SEQUENCE [LARGE SCALE GENOMIC DNA]</scope>
    <source>
        <strain evidence="10 11">JCM 13250</strain>
    </source>
</reference>
<dbReference type="SUPFAM" id="SSF55874">
    <property type="entry name" value="ATPase domain of HSP90 chaperone/DNA topoisomerase II/histidine kinase"/>
    <property type="match status" value="1"/>
</dbReference>
<keyword evidence="5" id="KW-0808">Transferase</keyword>
<dbReference type="PRINTS" id="PR00344">
    <property type="entry name" value="BCTRLSENSOR"/>
</dbReference>
<evidence type="ECO:0000256" key="2">
    <source>
        <dbReference type="ARBA" id="ARBA00004236"/>
    </source>
</evidence>
<dbReference type="Gene3D" id="1.10.287.130">
    <property type="match status" value="1"/>
</dbReference>
<dbReference type="InterPro" id="IPR003661">
    <property type="entry name" value="HisK_dim/P_dom"/>
</dbReference>
<dbReference type="Proteomes" id="UP001500218">
    <property type="component" value="Unassembled WGS sequence"/>
</dbReference>
<keyword evidence="4" id="KW-0597">Phosphoprotein</keyword>
<dbReference type="EC" id="2.7.13.3" evidence="3"/>
<dbReference type="Gene3D" id="3.30.565.10">
    <property type="entry name" value="Histidine kinase-like ATPase, C-terminal domain"/>
    <property type="match status" value="1"/>
</dbReference>
<evidence type="ECO:0000313" key="11">
    <source>
        <dbReference type="Proteomes" id="UP001500218"/>
    </source>
</evidence>
<dbReference type="CDD" id="cd00082">
    <property type="entry name" value="HisKA"/>
    <property type="match status" value="1"/>
</dbReference>
<evidence type="ECO:0000256" key="5">
    <source>
        <dbReference type="ARBA" id="ARBA00022679"/>
    </source>
</evidence>
<evidence type="ECO:0000256" key="7">
    <source>
        <dbReference type="ARBA" id="ARBA00023012"/>
    </source>
</evidence>
<keyword evidence="11" id="KW-1185">Reference proteome</keyword>
<feature type="domain" description="Histidine kinase" evidence="9">
    <location>
        <begin position="234"/>
        <end position="453"/>
    </location>
</feature>
<keyword evidence="10" id="KW-0547">Nucleotide-binding</keyword>
<evidence type="ECO:0000259" key="9">
    <source>
        <dbReference type="PROSITE" id="PS50109"/>
    </source>
</evidence>
<dbReference type="PANTHER" id="PTHR43711:SF31">
    <property type="entry name" value="HISTIDINE KINASE"/>
    <property type="match status" value="1"/>
</dbReference>
<feature type="coiled-coil region" evidence="8">
    <location>
        <begin position="151"/>
        <end position="199"/>
    </location>
</feature>
<evidence type="ECO:0000256" key="1">
    <source>
        <dbReference type="ARBA" id="ARBA00000085"/>
    </source>
</evidence>
<dbReference type="SMART" id="SM00387">
    <property type="entry name" value="HATPase_c"/>
    <property type="match status" value="1"/>
</dbReference>